<dbReference type="GO" id="GO:0005524">
    <property type="term" value="F:ATP binding"/>
    <property type="evidence" value="ECO:0007669"/>
    <property type="project" value="UniProtKB-KW"/>
</dbReference>
<dbReference type="Gene3D" id="3.40.50.300">
    <property type="entry name" value="P-loop containing nucleotide triphosphate hydrolases"/>
    <property type="match status" value="3"/>
</dbReference>
<gene>
    <name evidence="13" type="ORF">Fsol_00482</name>
</gene>
<protein>
    <recommendedName>
        <fullName evidence="2">Chaperone protein ClpB</fullName>
    </recommendedName>
</protein>
<dbReference type="GO" id="GO:0005737">
    <property type="term" value="C:cytoplasm"/>
    <property type="evidence" value="ECO:0007669"/>
    <property type="project" value="TreeGrafter"/>
</dbReference>
<evidence type="ECO:0000256" key="4">
    <source>
        <dbReference type="ARBA" id="ARBA00022741"/>
    </source>
</evidence>
<dbReference type="Pfam" id="PF17871">
    <property type="entry name" value="AAA_lid_9"/>
    <property type="match status" value="1"/>
</dbReference>
<dbReference type="Pfam" id="PF00004">
    <property type="entry name" value="AAA"/>
    <property type="match status" value="1"/>
</dbReference>
<dbReference type="InterPro" id="IPR028299">
    <property type="entry name" value="ClpA/B_CS2"/>
</dbReference>
<dbReference type="KEGG" id="fso:Fsol_00482"/>
<evidence type="ECO:0000256" key="8">
    <source>
        <dbReference type="ARBA" id="ARBA00026057"/>
    </source>
</evidence>
<dbReference type="InterPro" id="IPR019489">
    <property type="entry name" value="Clp_ATPase_C"/>
</dbReference>
<dbReference type="GO" id="GO:0016887">
    <property type="term" value="F:ATP hydrolysis activity"/>
    <property type="evidence" value="ECO:0007669"/>
    <property type="project" value="InterPro"/>
</dbReference>
<dbReference type="AlphaFoldDB" id="A0A2U8BSD8"/>
<evidence type="ECO:0000256" key="2">
    <source>
        <dbReference type="ARBA" id="ARBA00017574"/>
    </source>
</evidence>
<accession>A0A2U8BSD8</accession>
<evidence type="ECO:0000256" key="11">
    <source>
        <dbReference type="SAM" id="Coils"/>
    </source>
</evidence>
<dbReference type="SMART" id="SM00382">
    <property type="entry name" value="AAA"/>
    <property type="match status" value="2"/>
</dbReference>
<comment type="subunit">
    <text evidence="8">Homohexamer. The oligomerization is ATP-dependent.</text>
</comment>
<evidence type="ECO:0000256" key="10">
    <source>
        <dbReference type="RuleBase" id="RU004432"/>
    </source>
</evidence>
<dbReference type="Pfam" id="PF02861">
    <property type="entry name" value="Clp_N"/>
    <property type="match status" value="1"/>
</dbReference>
<dbReference type="Pfam" id="PF07724">
    <property type="entry name" value="AAA_2"/>
    <property type="match status" value="1"/>
</dbReference>
<comment type="function">
    <text evidence="7">Part of a stress-induced multi-chaperone system, it is involved in the recovery of the cell from heat-induced damage, in cooperation with DnaK, DnaJ and GrpE. Acts before DnaK, in the processing of protein aggregates. Protein binding stimulates the ATPase activity; ATP hydrolysis unfolds the denatured protein aggregates, which probably helps expose new hydrophobic binding sites on the surface of ClpB-bound aggregates, contributing to the solubilization and refolding of denatured protein aggregates by DnaK.</text>
</comment>
<dbReference type="SMART" id="SM01086">
    <property type="entry name" value="ClpB_D2-small"/>
    <property type="match status" value="1"/>
</dbReference>
<dbReference type="FunFam" id="3.40.50.300:FF:000120">
    <property type="entry name" value="ATP-dependent chaperone ClpB"/>
    <property type="match status" value="1"/>
</dbReference>
<dbReference type="PROSITE" id="PS00871">
    <property type="entry name" value="CLPAB_2"/>
    <property type="match status" value="1"/>
</dbReference>
<dbReference type="SUPFAM" id="SSF52540">
    <property type="entry name" value="P-loop containing nucleoside triphosphate hydrolases"/>
    <property type="match status" value="2"/>
</dbReference>
<keyword evidence="11" id="KW-0175">Coiled coil</keyword>
<dbReference type="FunFam" id="3.40.50.300:FF:000010">
    <property type="entry name" value="Chaperone clpB 1, putative"/>
    <property type="match status" value="1"/>
</dbReference>
<comment type="similarity">
    <text evidence="1 10">Belongs to the ClpA/ClpB family.</text>
</comment>
<proteinExistence type="inferred from homology"/>
<dbReference type="PANTHER" id="PTHR11638">
    <property type="entry name" value="ATP-DEPENDENT CLP PROTEASE"/>
    <property type="match status" value="1"/>
</dbReference>
<dbReference type="Proteomes" id="UP000244519">
    <property type="component" value="Chromosome"/>
</dbReference>
<dbReference type="Gene3D" id="1.10.8.60">
    <property type="match status" value="1"/>
</dbReference>
<dbReference type="InterPro" id="IPR018368">
    <property type="entry name" value="ClpA/B_CS1"/>
</dbReference>
<keyword evidence="4 10" id="KW-0547">Nucleotide-binding</keyword>
<dbReference type="OrthoDB" id="9803641at2"/>
<feature type="domain" description="Clp R" evidence="12">
    <location>
        <begin position="3"/>
        <end position="143"/>
    </location>
</feature>
<evidence type="ECO:0000256" key="5">
    <source>
        <dbReference type="ARBA" id="ARBA00022840"/>
    </source>
</evidence>
<sequence>MKQEKFTNKALEAFREAQSKALNSNHQTLTPEHITYGLLQHDNNVISAILASSNITKEELLQKTEENLHKLPVVIDTNHSLNMSNALAKVVAKAEGIAKEHNDAFITSEVLFIALACTHGTVVSDTQINENNAIAILKSYRTSRKVTSQNAEDIMDAIKKYTVDLTDKAREGKLDPVIGRDEEIRRTIQILARKSKNNPVLIGEPGVGKTAIVDGLAQRIIAKDVPESLHHVSVKVLDLGALIAGAKFRGEFEERLKTVLTEVSEIGNIILFIDEMHTLVGAGAAEGAMDASNLLKPALARGELHCIGATTLVEYRKYIEKDAALARRFQPIHLSPCTVEETISILRGIKEKYEAHHGIHISDNAIISAAKLSDRYINSRFLPDKAIDLIDEAASHIRMQVESKPTALEDVERKVMQMQIEKAALMKEQNEQVAERLEKIDKTLEELQQQCAAISSTWNNEKKYLEERKLLKEQLEKAKISMEKAERDGDFTKAGELKYDTIPSIEAKITEFSNKKSTILKEAVDEFEIASIISKWTGIPVNSLIETEKQKLLGMKEHISEFVIGQEKAVEAISNAVILSRTGLSESNKPIGVFLFLGPTGVGKTELAKALALFLFDDERALLRIDMSEYMEKHSISRLIGAPPGYVGYDEGGLLTESIRRRPYQVILFDEIEKAHHDIFNIFLQITDDGRITDSQGRTIDCRNTIIIMTSNIGSEFILSESMNSTEIENAVYENMKNFFKPEFINRIDKTIMFHRLTLDDVVKIAKLQLKNFSKVLHDKALGFEVSEEAISWIAHNGYDNVYGARPLKRLIQTEIKQKVANLMLNESISEGNTIFVDCVNNCITVTVKA</sequence>
<dbReference type="CDD" id="cd00009">
    <property type="entry name" value="AAA"/>
    <property type="match status" value="1"/>
</dbReference>
<keyword evidence="5 10" id="KW-0067">ATP-binding</keyword>
<feature type="coiled-coil region" evidence="11">
    <location>
        <begin position="408"/>
        <end position="488"/>
    </location>
</feature>
<dbReference type="EMBL" id="CP025989">
    <property type="protein sequence ID" value="AWD33276.1"/>
    <property type="molecule type" value="Genomic_DNA"/>
</dbReference>
<name>A0A2U8BSD8_9RICK</name>
<evidence type="ECO:0000256" key="6">
    <source>
        <dbReference type="ARBA" id="ARBA00023186"/>
    </source>
</evidence>
<evidence type="ECO:0000313" key="14">
    <source>
        <dbReference type="Proteomes" id="UP000244519"/>
    </source>
</evidence>
<dbReference type="InterPro" id="IPR041546">
    <property type="entry name" value="ClpA/ClpB_AAA_lid"/>
</dbReference>
<dbReference type="PRINTS" id="PR00300">
    <property type="entry name" value="CLPPROTEASEA"/>
</dbReference>
<dbReference type="InterPro" id="IPR001270">
    <property type="entry name" value="ClpA/B"/>
</dbReference>
<dbReference type="Pfam" id="PF10431">
    <property type="entry name" value="ClpB_D2-small"/>
    <property type="match status" value="1"/>
</dbReference>
<organism evidence="13 14">
    <name type="scientific">Candidatus Fokinia solitaria</name>
    <dbReference type="NCBI Taxonomy" id="1802984"/>
    <lineage>
        <taxon>Bacteria</taxon>
        <taxon>Pseudomonadati</taxon>
        <taxon>Pseudomonadota</taxon>
        <taxon>Alphaproteobacteria</taxon>
        <taxon>Rickettsiales</taxon>
        <taxon>Candidatus Midichloriaceae</taxon>
        <taxon>Candidatus Fokinia</taxon>
    </lineage>
</organism>
<evidence type="ECO:0000313" key="13">
    <source>
        <dbReference type="EMBL" id="AWD33276.1"/>
    </source>
</evidence>
<dbReference type="GO" id="GO:0034605">
    <property type="term" value="P:cellular response to heat"/>
    <property type="evidence" value="ECO:0007669"/>
    <property type="project" value="TreeGrafter"/>
</dbReference>
<dbReference type="InterPro" id="IPR004176">
    <property type="entry name" value="Clp_R_N"/>
</dbReference>
<evidence type="ECO:0000256" key="3">
    <source>
        <dbReference type="ARBA" id="ARBA00022737"/>
    </source>
</evidence>
<dbReference type="InterPro" id="IPR036628">
    <property type="entry name" value="Clp_N_dom_sf"/>
</dbReference>
<dbReference type="PANTHER" id="PTHR11638:SF176">
    <property type="entry name" value="HEAT SHOCK PROTEIN 78, MITOCHONDRIAL"/>
    <property type="match status" value="1"/>
</dbReference>
<keyword evidence="3 9" id="KW-0677">Repeat</keyword>
<dbReference type="InterPro" id="IPR027417">
    <property type="entry name" value="P-loop_NTPase"/>
</dbReference>
<evidence type="ECO:0000256" key="1">
    <source>
        <dbReference type="ARBA" id="ARBA00008675"/>
    </source>
</evidence>
<keyword evidence="14" id="KW-1185">Reference proteome</keyword>
<dbReference type="RefSeq" id="WP_108673296.1">
    <property type="nucleotide sequence ID" value="NZ_CP025989.1"/>
</dbReference>
<dbReference type="FunFam" id="3.40.50.300:FF:000025">
    <property type="entry name" value="ATP-dependent Clp protease subunit"/>
    <property type="match status" value="1"/>
</dbReference>
<keyword evidence="6 10" id="KW-0143">Chaperone</keyword>
<dbReference type="PROSITE" id="PS51903">
    <property type="entry name" value="CLP_R"/>
    <property type="match status" value="1"/>
</dbReference>
<dbReference type="Gene3D" id="1.10.1780.10">
    <property type="entry name" value="Clp, N-terminal domain"/>
    <property type="match status" value="1"/>
</dbReference>
<dbReference type="SUPFAM" id="SSF81923">
    <property type="entry name" value="Double Clp-N motif"/>
    <property type="match status" value="1"/>
</dbReference>
<dbReference type="InterPro" id="IPR003593">
    <property type="entry name" value="AAA+_ATPase"/>
</dbReference>
<reference evidence="13 14" key="1">
    <citation type="journal article" date="2018" name="Genome Biol. Evol.">
        <title>The Genome Sequence of "Candidatus Fokinia solitaria": Insights on Reductive Evolution in Rickettsiales.</title>
        <authorList>
            <person name="Floriano A.M."/>
            <person name="Castelli M."/>
            <person name="Krenek S."/>
            <person name="Berendonk T.U."/>
            <person name="Bazzocchi C."/>
            <person name="Petroni G."/>
            <person name="Sassera D."/>
        </authorList>
    </citation>
    <scope>NUCLEOTIDE SEQUENCE [LARGE SCALE GENOMIC DNA]</scope>
    <source>
        <strain evidence="13">Rio ETE_ALG 3VII</strain>
    </source>
</reference>
<dbReference type="InterPro" id="IPR050130">
    <property type="entry name" value="ClpA_ClpB"/>
</dbReference>
<dbReference type="PROSITE" id="PS00870">
    <property type="entry name" value="CLPAB_1"/>
    <property type="match status" value="1"/>
</dbReference>
<evidence type="ECO:0000256" key="7">
    <source>
        <dbReference type="ARBA" id="ARBA00025613"/>
    </source>
</evidence>
<dbReference type="CDD" id="cd19499">
    <property type="entry name" value="RecA-like_ClpB_Hsp104-like"/>
    <property type="match status" value="1"/>
</dbReference>
<evidence type="ECO:0000256" key="9">
    <source>
        <dbReference type="PROSITE-ProRule" id="PRU01251"/>
    </source>
</evidence>
<dbReference type="InterPro" id="IPR003959">
    <property type="entry name" value="ATPase_AAA_core"/>
</dbReference>
<evidence type="ECO:0000259" key="12">
    <source>
        <dbReference type="PROSITE" id="PS51903"/>
    </source>
</evidence>